<dbReference type="InterPro" id="IPR000551">
    <property type="entry name" value="MerR-type_HTH_dom"/>
</dbReference>
<feature type="domain" description="HTH merR-type" evidence="3">
    <location>
        <begin position="1"/>
        <end position="68"/>
    </location>
</feature>
<name>A0A2U8W6P7_9HYPH</name>
<keyword evidence="1" id="KW-0238">DNA-binding</keyword>
<dbReference type="InterPro" id="IPR009061">
    <property type="entry name" value="DNA-bd_dom_put_sf"/>
</dbReference>
<dbReference type="EMBL" id="CP029550">
    <property type="protein sequence ID" value="AWN41288.1"/>
    <property type="molecule type" value="Genomic_DNA"/>
</dbReference>
<reference evidence="5" key="1">
    <citation type="submission" date="2018-05" db="EMBL/GenBank/DDBJ databases">
        <title>Complete Genome Sequence of Methylobacterium sp. 17SD2-17.</title>
        <authorList>
            <person name="Srinivasan S."/>
        </authorList>
    </citation>
    <scope>NUCLEOTIDE SEQUENCE [LARGE SCALE GENOMIC DNA]</scope>
    <source>
        <strain evidence="5">17SD2-17</strain>
    </source>
</reference>
<evidence type="ECO:0000259" key="3">
    <source>
        <dbReference type="PROSITE" id="PS50937"/>
    </source>
</evidence>
<dbReference type="PANTHER" id="PTHR30204:SF93">
    <property type="entry name" value="HTH MERR-TYPE DOMAIN-CONTAINING PROTEIN"/>
    <property type="match status" value="1"/>
</dbReference>
<dbReference type="PROSITE" id="PS50937">
    <property type="entry name" value="HTH_MERR_2"/>
    <property type="match status" value="1"/>
</dbReference>
<sequence length="154" mass="17029">MGVTIYELAERAGVNASTIRYYERRAVLPAPHRLSDGQNLYAAADIARVRFGRGLRLELDEIRALIEMIGEGNCEEIDVFEQAIRERATQLQRFCEAMRSVSSAMRAGEIEEASAFDRLTDETEGQPAADAVDEGDGEATPPSTPNPKRKRAKS</sequence>
<protein>
    <recommendedName>
        <fullName evidence="3">HTH merR-type domain-containing protein</fullName>
    </recommendedName>
</protein>
<accession>A0A2U8W6P7</accession>
<gene>
    <name evidence="4" type="ORF">DK389_13145</name>
</gene>
<proteinExistence type="predicted"/>
<dbReference type="SUPFAM" id="SSF46955">
    <property type="entry name" value="Putative DNA-binding domain"/>
    <property type="match status" value="1"/>
</dbReference>
<evidence type="ECO:0000256" key="2">
    <source>
        <dbReference type="SAM" id="MobiDB-lite"/>
    </source>
</evidence>
<dbReference type="SMART" id="SM00422">
    <property type="entry name" value="HTH_MERR"/>
    <property type="match status" value="1"/>
</dbReference>
<organism evidence="4 5">
    <name type="scientific">Methylobacterium durans</name>
    <dbReference type="NCBI Taxonomy" id="2202825"/>
    <lineage>
        <taxon>Bacteria</taxon>
        <taxon>Pseudomonadati</taxon>
        <taxon>Pseudomonadota</taxon>
        <taxon>Alphaproteobacteria</taxon>
        <taxon>Hyphomicrobiales</taxon>
        <taxon>Methylobacteriaceae</taxon>
        <taxon>Methylobacterium</taxon>
    </lineage>
</organism>
<dbReference type="InterPro" id="IPR047057">
    <property type="entry name" value="MerR_fam"/>
</dbReference>
<evidence type="ECO:0000313" key="4">
    <source>
        <dbReference type="EMBL" id="AWN41288.1"/>
    </source>
</evidence>
<keyword evidence="5" id="KW-1185">Reference proteome</keyword>
<dbReference type="PANTHER" id="PTHR30204">
    <property type="entry name" value="REDOX-CYCLING DRUG-SENSING TRANSCRIPTIONAL ACTIVATOR SOXR"/>
    <property type="match status" value="1"/>
</dbReference>
<dbReference type="Proteomes" id="UP000245926">
    <property type="component" value="Chromosome"/>
</dbReference>
<dbReference type="AlphaFoldDB" id="A0A2U8W6P7"/>
<dbReference type="Gene3D" id="1.10.1660.10">
    <property type="match status" value="1"/>
</dbReference>
<dbReference type="Pfam" id="PF13411">
    <property type="entry name" value="MerR_1"/>
    <property type="match status" value="1"/>
</dbReference>
<evidence type="ECO:0000313" key="5">
    <source>
        <dbReference type="Proteomes" id="UP000245926"/>
    </source>
</evidence>
<dbReference type="GO" id="GO:0003677">
    <property type="term" value="F:DNA binding"/>
    <property type="evidence" value="ECO:0007669"/>
    <property type="project" value="UniProtKB-KW"/>
</dbReference>
<dbReference type="OrthoDB" id="9803659at2"/>
<dbReference type="PRINTS" id="PR00040">
    <property type="entry name" value="HTHMERR"/>
</dbReference>
<feature type="region of interest" description="Disordered" evidence="2">
    <location>
        <begin position="112"/>
        <end position="154"/>
    </location>
</feature>
<dbReference type="KEGG" id="mets:DK389_13145"/>
<dbReference type="GO" id="GO:0003700">
    <property type="term" value="F:DNA-binding transcription factor activity"/>
    <property type="evidence" value="ECO:0007669"/>
    <property type="project" value="InterPro"/>
</dbReference>
<evidence type="ECO:0000256" key="1">
    <source>
        <dbReference type="ARBA" id="ARBA00023125"/>
    </source>
</evidence>
<dbReference type="RefSeq" id="WP_109890161.1">
    <property type="nucleotide sequence ID" value="NZ_CP029550.1"/>
</dbReference>